<accession>A0AAU9J274</accession>
<dbReference type="InterPro" id="IPR013083">
    <property type="entry name" value="Znf_RING/FYVE/PHD"/>
</dbReference>
<dbReference type="SUPFAM" id="SSF64268">
    <property type="entry name" value="PX domain"/>
    <property type="match status" value="1"/>
</dbReference>
<dbReference type="InterPro" id="IPR011011">
    <property type="entry name" value="Znf_FYVE_PHD"/>
</dbReference>
<feature type="domain" description="FYVE-type" evidence="5">
    <location>
        <begin position="533"/>
        <end position="594"/>
    </location>
</feature>
<dbReference type="PROSITE" id="PS50181">
    <property type="entry name" value="FBOX"/>
    <property type="match status" value="1"/>
</dbReference>
<dbReference type="GO" id="GO:0035091">
    <property type="term" value="F:phosphatidylinositol binding"/>
    <property type="evidence" value="ECO:0007669"/>
    <property type="project" value="InterPro"/>
</dbReference>
<dbReference type="Proteomes" id="UP001162131">
    <property type="component" value="Unassembled WGS sequence"/>
</dbReference>
<evidence type="ECO:0000256" key="4">
    <source>
        <dbReference type="PROSITE-ProRule" id="PRU00091"/>
    </source>
</evidence>
<dbReference type="InterPro" id="IPR000306">
    <property type="entry name" value="Znf_FYVE"/>
</dbReference>
<dbReference type="InterPro" id="IPR006553">
    <property type="entry name" value="Leu-rich_rpt_Cys-con_subtyp"/>
</dbReference>
<evidence type="ECO:0000256" key="3">
    <source>
        <dbReference type="ARBA" id="ARBA00022833"/>
    </source>
</evidence>
<evidence type="ECO:0000259" key="6">
    <source>
        <dbReference type="PROSITE" id="PS50181"/>
    </source>
</evidence>
<evidence type="ECO:0008006" key="10">
    <source>
        <dbReference type="Google" id="ProtNLM"/>
    </source>
</evidence>
<evidence type="ECO:0000256" key="1">
    <source>
        <dbReference type="ARBA" id="ARBA00022723"/>
    </source>
</evidence>
<dbReference type="SMART" id="SM00367">
    <property type="entry name" value="LRR_CC"/>
    <property type="match status" value="5"/>
</dbReference>
<dbReference type="Gene3D" id="3.30.40.10">
    <property type="entry name" value="Zinc/RING finger domain, C3HC4 (zinc finger)"/>
    <property type="match status" value="1"/>
</dbReference>
<evidence type="ECO:0000313" key="9">
    <source>
        <dbReference type="Proteomes" id="UP001162131"/>
    </source>
</evidence>
<dbReference type="Pfam" id="PF12937">
    <property type="entry name" value="F-box-like"/>
    <property type="match status" value="1"/>
</dbReference>
<dbReference type="SUPFAM" id="SSF81383">
    <property type="entry name" value="F-box domain"/>
    <property type="match status" value="1"/>
</dbReference>
<dbReference type="PROSITE" id="PS50195">
    <property type="entry name" value="PX"/>
    <property type="match status" value="1"/>
</dbReference>
<dbReference type="SUPFAM" id="SSF57903">
    <property type="entry name" value="FYVE/PHD zinc finger"/>
    <property type="match status" value="1"/>
</dbReference>
<dbReference type="SUPFAM" id="SSF52047">
    <property type="entry name" value="RNI-like"/>
    <property type="match status" value="1"/>
</dbReference>
<dbReference type="InterPro" id="IPR017455">
    <property type="entry name" value="Znf_FYVE-rel"/>
</dbReference>
<dbReference type="Pfam" id="PF00787">
    <property type="entry name" value="PX"/>
    <property type="match status" value="1"/>
</dbReference>
<dbReference type="InterPro" id="IPR032675">
    <property type="entry name" value="LRR_dom_sf"/>
</dbReference>
<protein>
    <recommendedName>
        <fullName evidence="10">F-box/LRR-repeat protein</fullName>
    </recommendedName>
</protein>
<keyword evidence="3" id="KW-0862">Zinc</keyword>
<dbReference type="InterPro" id="IPR052113">
    <property type="entry name" value="FYVE-type_Zinc_Finger"/>
</dbReference>
<dbReference type="Gene3D" id="3.10.20.90">
    <property type="entry name" value="Phosphatidylinositol 3-kinase Catalytic Subunit, Chain A, domain 1"/>
    <property type="match status" value="1"/>
</dbReference>
<dbReference type="InterPro" id="IPR001683">
    <property type="entry name" value="PX_dom"/>
</dbReference>
<evidence type="ECO:0000313" key="8">
    <source>
        <dbReference type="EMBL" id="CAG9315836.1"/>
    </source>
</evidence>
<dbReference type="Gene3D" id="3.30.1520.10">
    <property type="entry name" value="Phox-like domain"/>
    <property type="match status" value="1"/>
</dbReference>
<gene>
    <name evidence="8" type="ORF">BSTOLATCC_MIC14581</name>
</gene>
<dbReference type="SMART" id="SM00064">
    <property type="entry name" value="FYVE"/>
    <property type="match status" value="1"/>
</dbReference>
<proteinExistence type="predicted"/>
<evidence type="ECO:0000259" key="5">
    <source>
        <dbReference type="PROSITE" id="PS50178"/>
    </source>
</evidence>
<organism evidence="8 9">
    <name type="scientific">Blepharisma stoltei</name>
    <dbReference type="NCBI Taxonomy" id="1481888"/>
    <lineage>
        <taxon>Eukaryota</taxon>
        <taxon>Sar</taxon>
        <taxon>Alveolata</taxon>
        <taxon>Ciliophora</taxon>
        <taxon>Postciliodesmatophora</taxon>
        <taxon>Heterotrichea</taxon>
        <taxon>Heterotrichida</taxon>
        <taxon>Blepharismidae</taxon>
        <taxon>Blepharisma</taxon>
    </lineage>
</organism>
<keyword evidence="1" id="KW-0479">Metal-binding</keyword>
<name>A0AAU9J274_9CILI</name>
<evidence type="ECO:0000256" key="2">
    <source>
        <dbReference type="ARBA" id="ARBA00022771"/>
    </source>
</evidence>
<feature type="domain" description="PX" evidence="7">
    <location>
        <begin position="1"/>
        <end position="124"/>
    </location>
</feature>
<evidence type="ECO:0000259" key="7">
    <source>
        <dbReference type="PROSITE" id="PS50195"/>
    </source>
</evidence>
<dbReference type="PROSITE" id="PS50178">
    <property type="entry name" value="ZF_FYVE"/>
    <property type="match status" value="1"/>
</dbReference>
<dbReference type="Pfam" id="PF01363">
    <property type="entry name" value="FYVE"/>
    <property type="match status" value="1"/>
</dbReference>
<dbReference type="AlphaFoldDB" id="A0AAU9J274"/>
<dbReference type="GO" id="GO:0008270">
    <property type="term" value="F:zinc ion binding"/>
    <property type="evidence" value="ECO:0007669"/>
    <property type="project" value="UniProtKB-KW"/>
</dbReference>
<keyword evidence="2 4" id="KW-0863">Zinc-finger</keyword>
<comment type="caution">
    <text evidence="8">The sequence shown here is derived from an EMBL/GenBank/DDBJ whole genome shotgun (WGS) entry which is preliminary data.</text>
</comment>
<sequence>MEISASLNLHIIVPNKNPFVLYGIEVYTNFSRTVVTKRFNDFYKFQCVLCYFSHTEYNSKKKLLDLIPKLPSQQVFMSSVSEAAIKERKIDLNYYIKSLVEIHNYFVASNPKAPWVYLIREFLQVPDIELKEAEAALIIQQKFKKYKTYLLYRNQIHEKYINKGYVSDLDALPDALFIEIFGYLNLEDLSKVARVSKRWNQISLQPILWRTLSVFPNKFILDSQRLKAICQRAWQLTSLDFRYCQYIDAQSLLAIAQNCNPLSLQTLLLDGCDGVDDHALVCLTEKFPNPRQIRLSSIDSEISGIDGTILPVDLKGGGRGLTRLSLSECRCVTDQGVAYLRKLRRLEDLSLLGCYSVVDKGIELLVKGCHSLKKINLSGTYITKEGLNFISNSCKNLEHILLHNCKLLSEDDRKIFKGVLVELREDIFRFQLLPSDTVLGLITNNILRTRSSLTIQRVGHYVTRKLDQQNIEIDILCKGRVLSPYMTLKDVQNDMWGSSMLTLHYRLKEETKEIQSKSAAEWLLVKMPKWVPDETAEICPKCQVRFWLLIRKHHCRNCGLVICNNCSLKREFIPILGYTKTPVRVCNDCEAIISKKK</sequence>
<keyword evidence="9" id="KW-1185">Reference proteome</keyword>
<dbReference type="PANTHER" id="PTHR39490:SF8">
    <property type="entry name" value="ZINC FINGER FYVE DOMAIN-CONTAINING PROTEIN 21"/>
    <property type="match status" value="1"/>
</dbReference>
<dbReference type="Gene3D" id="3.80.10.10">
    <property type="entry name" value="Ribonuclease Inhibitor"/>
    <property type="match status" value="2"/>
</dbReference>
<dbReference type="InterPro" id="IPR001810">
    <property type="entry name" value="F-box_dom"/>
</dbReference>
<dbReference type="InterPro" id="IPR036871">
    <property type="entry name" value="PX_dom_sf"/>
</dbReference>
<dbReference type="PANTHER" id="PTHR39490">
    <property type="entry name" value="ARRESTIN DOMAIN-CONTAINING PROTEIN D"/>
    <property type="match status" value="1"/>
</dbReference>
<feature type="domain" description="F-box" evidence="6">
    <location>
        <begin position="166"/>
        <end position="212"/>
    </location>
</feature>
<dbReference type="InterPro" id="IPR036047">
    <property type="entry name" value="F-box-like_dom_sf"/>
</dbReference>
<dbReference type="SMART" id="SM00256">
    <property type="entry name" value="FBOX"/>
    <property type="match status" value="1"/>
</dbReference>
<reference evidence="8" key="1">
    <citation type="submission" date="2021-09" db="EMBL/GenBank/DDBJ databases">
        <authorList>
            <consortium name="AG Swart"/>
            <person name="Singh M."/>
            <person name="Singh A."/>
            <person name="Seah K."/>
            <person name="Emmerich C."/>
        </authorList>
    </citation>
    <scope>NUCLEOTIDE SEQUENCE</scope>
    <source>
        <strain evidence="8">ATCC30299</strain>
    </source>
</reference>
<dbReference type="CDD" id="cd06093">
    <property type="entry name" value="PX_domain"/>
    <property type="match status" value="1"/>
</dbReference>
<dbReference type="EMBL" id="CAJZBQ010000014">
    <property type="protein sequence ID" value="CAG9315836.1"/>
    <property type="molecule type" value="Genomic_DNA"/>
</dbReference>